<gene>
    <name evidence="3" type="ORF">TL16_g00794</name>
</gene>
<organism evidence="3 4">
    <name type="scientific">Triparma laevis f. inornata</name>
    <dbReference type="NCBI Taxonomy" id="1714386"/>
    <lineage>
        <taxon>Eukaryota</taxon>
        <taxon>Sar</taxon>
        <taxon>Stramenopiles</taxon>
        <taxon>Ochrophyta</taxon>
        <taxon>Bolidophyceae</taxon>
        <taxon>Parmales</taxon>
        <taxon>Triparmaceae</taxon>
        <taxon>Triparma</taxon>
    </lineage>
</organism>
<dbReference type="AlphaFoldDB" id="A0A9W6ZFT2"/>
<feature type="compositionally biased region" description="Acidic residues" evidence="1">
    <location>
        <begin position="370"/>
        <end position="384"/>
    </location>
</feature>
<feature type="region of interest" description="Disordered" evidence="1">
    <location>
        <begin position="370"/>
        <end position="413"/>
    </location>
</feature>
<sequence length="424" mass="44917">MHSFALLALFAVASASQYSSSTFRAESCLKTNGASYIVWSIGGGSNSDYNKADESDWTAYGTMSTGGDEDETQQATTAADATATNTGAAVTATGTNTGAETATGSAVTNTATATSYYGRMMGYAAASQLTYTTVTHTGSSVYEGELTDISRFVSSSDCSSKRLFVTPISDFLQAFQRLQASVDYGFGYTQPGCFSTYLARQRTYASLGCLDGVGNKAFVLYYKDSSCTEEYTTKKGTVINSDPSDISILGGMSVPSLQKCYPCNPNSDGSAFSDATATSSNTQYDGPYDLCTSIISEAVEIQQGSELWDLAHASMKGTSLGAKLKMSVIVSVIAAIFVLSAFSWKLSKVAKDIDDDDEITVNEFVMCENENDDDDYEEEDEGGEESTVGASSTPGRIESMRSKGSGVVLVEGPGKTPYTEMTML</sequence>
<name>A0A9W6ZFT2_9STRA</name>
<dbReference type="EMBL" id="BLQM01000015">
    <property type="protein sequence ID" value="GMH50512.1"/>
    <property type="molecule type" value="Genomic_DNA"/>
</dbReference>
<protein>
    <submittedName>
        <fullName evidence="3">Uncharacterized protein</fullName>
    </submittedName>
</protein>
<proteinExistence type="predicted"/>
<reference evidence="4" key="1">
    <citation type="journal article" date="2023" name="Commun. Biol.">
        <title>Genome analysis of Parmales, the sister group of diatoms, reveals the evolutionary specialization of diatoms from phago-mixotrophs to photoautotrophs.</title>
        <authorList>
            <person name="Ban H."/>
            <person name="Sato S."/>
            <person name="Yoshikawa S."/>
            <person name="Yamada K."/>
            <person name="Nakamura Y."/>
            <person name="Ichinomiya M."/>
            <person name="Sato N."/>
            <person name="Blanc-Mathieu R."/>
            <person name="Endo H."/>
            <person name="Kuwata A."/>
            <person name="Ogata H."/>
        </authorList>
    </citation>
    <scope>NUCLEOTIDE SEQUENCE [LARGE SCALE GENOMIC DNA]</scope>
</reference>
<accession>A0A9W6ZFT2</accession>
<dbReference type="Proteomes" id="UP001162640">
    <property type="component" value="Unassembled WGS sequence"/>
</dbReference>
<evidence type="ECO:0000313" key="3">
    <source>
        <dbReference type="EMBL" id="GMH50512.1"/>
    </source>
</evidence>
<evidence type="ECO:0000256" key="2">
    <source>
        <dbReference type="SAM" id="SignalP"/>
    </source>
</evidence>
<evidence type="ECO:0000313" key="4">
    <source>
        <dbReference type="Proteomes" id="UP001162640"/>
    </source>
</evidence>
<feature type="non-terminal residue" evidence="3">
    <location>
        <position position="1"/>
    </location>
</feature>
<feature type="chain" id="PRO_5040789628" evidence="2">
    <location>
        <begin position="16"/>
        <end position="424"/>
    </location>
</feature>
<comment type="caution">
    <text evidence="3">The sequence shown here is derived from an EMBL/GenBank/DDBJ whole genome shotgun (WGS) entry which is preliminary data.</text>
</comment>
<feature type="signal peptide" evidence="2">
    <location>
        <begin position="1"/>
        <end position="15"/>
    </location>
</feature>
<evidence type="ECO:0000256" key="1">
    <source>
        <dbReference type="SAM" id="MobiDB-lite"/>
    </source>
</evidence>
<feature type="non-terminal residue" evidence="3">
    <location>
        <position position="424"/>
    </location>
</feature>
<keyword evidence="2" id="KW-0732">Signal</keyword>